<evidence type="ECO:0000256" key="1">
    <source>
        <dbReference type="ARBA" id="ARBA00008791"/>
    </source>
</evidence>
<comment type="caution">
    <text evidence="3">The sequence shown here is derived from an EMBL/GenBank/DDBJ whole genome shotgun (WGS) entry which is preliminary data.</text>
</comment>
<feature type="domain" description="UspA" evidence="2">
    <location>
        <begin position="181"/>
        <end position="316"/>
    </location>
</feature>
<reference evidence="3 4" key="1">
    <citation type="submission" date="2024-09" db="EMBL/GenBank/DDBJ databases">
        <title>Laminarin stimulates single cell rates of sulfate reduction while oxygen inhibits transcriptomic activity in coastal marine sediment.</title>
        <authorList>
            <person name="Lindsay M."/>
            <person name="Orcutt B."/>
            <person name="Emerson D."/>
            <person name="Stepanauskas R."/>
            <person name="D'Angelo T."/>
        </authorList>
    </citation>
    <scope>NUCLEOTIDE SEQUENCE [LARGE SCALE GENOMIC DNA]</scope>
    <source>
        <strain evidence="3">SAG AM-311-K15</strain>
    </source>
</reference>
<keyword evidence="4" id="KW-1185">Reference proteome</keyword>
<gene>
    <name evidence="3" type="ORF">ACFL27_23420</name>
</gene>
<dbReference type="PRINTS" id="PR01438">
    <property type="entry name" value="UNVRSLSTRESS"/>
</dbReference>
<proteinExistence type="inferred from homology"/>
<comment type="similarity">
    <text evidence="1">Belongs to the universal stress protein A family.</text>
</comment>
<evidence type="ECO:0000313" key="3">
    <source>
        <dbReference type="EMBL" id="MFC1853159.1"/>
    </source>
</evidence>
<dbReference type="CDD" id="cd00293">
    <property type="entry name" value="USP-like"/>
    <property type="match status" value="2"/>
</dbReference>
<name>A0ABV6Z3Y7_UNCC1</name>
<dbReference type="Gene3D" id="3.40.50.620">
    <property type="entry name" value="HUPs"/>
    <property type="match status" value="2"/>
</dbReference>
<dbReference type="InterPro" id="IPR006015">
    <property type="entry name" value="Universal_stress_UspA"/>
</dbReference>
<dbReference type="Pfam" id="PF00582">
    <property type="entry name" value="Usp"/>
    <property type="match status" value="2"/>
</dbReference>
<organism evidence="3 4">
    <name type="scientific">candidate division CSSED10-310 bacterium</name>
    <dbReference type="NCBI Taxonomy" id="2855610"/>
    <lineage>
        <taxon>Bacteria</taxon>
        <taxon>Bacteria division CSSED10-310</taxon>
    </lineage>
</organism>
<dbReference type="PANTHER" id="PTHR46268:SF22">
    <property type="entry name" value="SENSOR PROTEIN KDPD-RELATED"/>
    <property type="match status" value="1"/>
</dbReference>
<feature type="domain" description="UspA" evidence="2">
    <location>
        <begin position="7"/>
        <end position="154"/>
    </location>
</feature>
<dbReference type="SUPFAM" id="SSF52402">
    <property type="entry name" value="Adenine nucleotide alpha hydrolases-like"/>
    <property type="match status" value="2"/>
</dbReference>
<evidence type="ECO:0000313" key="4">
    <source>
        <dbReference type="Proteomes" id="UP001594351"/>
    </source>
</evidence>
<dbReference type="PANTHER" id="PTHR46268">
    <property type="entry name" value="STRESS RESPONSE PROTEIN NHAX"/>
    <property type="match status" value="1"/>
</dbReference>
<evidence type="ECO:0000259" key="2">
    <source>
        <dbReference type="Pfam" id="PF00582"/>
    </source>
</evidence>
<sequence>MKLIRTKKVLVPIDFSAISWKSFQVAASLGIKLNLKLNLMHVLPSGSLPILELIHQDKPEKKDITQYYDQFAQKLKTESQRLIEQCDFEGDGLDLETIISSGTPSRQILQEIYQTQPDLVVMGSHGLSEIMSVLLGGCAERVIQGSPKPVLVVPKNIDFSLFLGPRPETPGPKRKTKPGFKILLPTDFSEPSKHALHYAMELCQLLPASLYVVHVIEKYSFIDIGNVEPDLNEIKEKREQIISFLQDEMVFERCNLIKISVSQGDPVKEILSIGSIEKINLIVMGTLGRKWLERLLLGSTTEAVISRSRCPVLTVRGAKKTDKIEKKYHKISEKLTPYDLQTETIKVEKKESGDEGTFLLSKEDPSQPSHLFLGYYSPEGIKNAMDQYGISRLLQKRGYHKLTYYIDTRNPYHHIVRIFLGEEENYDQLMVEFALNVEVQPFNKLIPSVQEKTYLHFLVVDWVLLQNPLAEGFDTDRPRLPGQTKPGLGISYEIFGVLMMMAERLKKDGLLNRPEHYHNAYLYHERCRFVSPEKEGLFLAITRDTANFSLPEVSWAIDQGFLIDEFTEEPLSWTGEDLILPFNQTIVDYFKSESYTQDIRNTLTNHRFRMDWDNFAKVKDELMFPGNQAQ</sequence>
<protein>
    <submittedName>
        <fullName evidence="3">Universal stress protein</fullName>
    </submittedName>
</protein>
<dbReference type="EMBL" id="JBHPBY010000435">
    <property type="protein sequence ID" value="MFC1853159.1"/>
    <property type="molecule type" value="Genomic_DNA"/>
</dbReference>
<dbReference type="InterPro" id="IPR006016">
    <property type="entry name" value="UspA"/>
</dbReference>
<dbReference type="Proteomes" id="UP001594351">
    <property type="component" value="Unassembled WGS sequence"/>
</dbReference>
<accession>A0ABV6Z3Y7</accession>
<dbReference type="InterPro" id="IPR014729">
    <property type="entry name" value="Rossmann-like_a/b/a_fold"/>
</dbReference>